<evidence type="ECO:0000256" key="1">
    <source>
        <dbReference type="SAM" id="Coils"/>
    </source>
</evidence>
<dbReference type="EMBL" id="JBFXLT010000028">
    <property type="protein sequence ID" value="KAL2815378.1"/>
    <property type="molecule type" value="Genomic_DNA"/>
</dbReference>
<comment type="caution">
    <text evidence="3">The sequence shown here is derived from an EMBL/GenBank/DDBJ whole genome shotgun (WGS) entry which is preliminary data.</text>
</comment>
<feature type="compositionally biased region" description="Polar residues" evidence="2">
    <location>
        <begin position="1"/>
        <end position="15"/>
    </location>
</feature>
<dbReference type="Proteomes" id="UP001610334">
    <property type="component" value="Unassembled WGS sequence"/>
</dbReference>
<accession>A0ABR4HIS1</accession>
<evidence type="ECO:0000313" key="3">
    <source>
        <dbReference type="EMBL" id="KAL2815378.1"/>
    </source>
</evidence>
<feature type="region of interest" description="Disordered" evidence="2">
    <location>
        <begin position="1"/>
        <end position="22"/>
    </location>
</feature>
<evidence type="ECO:0000313" key="4">
    <source>
        <dbReference type="Proteomes" id="UP001610334"/>
    </source>
</evidence>
<feature type="region of interest" description="Disordered" evidence="2">
    <location>
        <begin position="495"/>
        <end position="542"/>
    </location>
</feature>
<sequence length="542" mass="60642">MARQNESPTATTNPSDIPPFARPLAPYIKTRQETLRIRQILTAYLRSQIIYDDSDPEHPNCHAQSHLSLCVPDNAVTGVKRIPPEFSGLRREYLQALQANIAARKQHQLISENLASASAQPSRAAAASHDSSLELSSYLKLVRDRRRHTKLQTFDHYLQELRGRDTATAEDFENQGRDQLALSEDLPEDQNGSARDSEIEGLVQKLERAVVRAKSQLDREKRLYEDLKARNESNGFQKEDAAPSIKVAALQQTRDELVHWVEEKLVGSGNTDEAPVTELPAEEIEESARILEEQRVRILEQYAAYTETRKRLLDAAARACQPVSTASTKPPTQPPDLRGMSIEETLPIEPLEVLSFASDVLHPLSKGQRSLALQKFYLSGLLAKEKSTTLRILNRLSDESHLLPEYPILARQPRFKHAAAALSSRQAANQPDPAQQDQIVNMAEAWAFASAAAGSNEKEYVEQKVGDGNERAHHAHEELQRVYDLLNQSLEEALKDDDANQGSSDIWASEAQSTMSRTRLARPTQRSKGPWTRLNGKVGVED</sequence>
<organism evidence="3 4">
    <name type="scientific">Aspergillus granulosus</name>
    <dbReference type="NCBI Taxonomy" id="176169"/>
    <lineage>
        <taxon>Eukaryota</taxon>
        <taxon>Fungi</taxon>
        <taxon>Dikarya</taxon>
        <taxon>Ascomycota</taxon>
        <taxon>Pezizomycotina</taxon>
        <taxon>Eurotiomycetes</taxon>
        <taxon>Eurotiomycetidae</taxon>
        <taxon>Eurotiales</taxon>
        <taxon>Aspergillaceae</taxon>
        <taxon>Aspergillus</taxon>
        <taxon>Aspergillus subgen. Nidulantes</taxon>
    </lineage>
</organism>
<feature type="coiled-coil region" evidence="1">
    <location>
        <begin position="203"/>
        <end position="230"/>
    </location>
</feature>
<keyword evidence="4" id="KW-1185">Reference proteome</keyword>
<feature type="compositionally biased region" description="Polar residues" evidence="2">
    <location>
        <begin position="500"/>
        <end position="517"/>
    </location>
</feature>
<reference evidence="3 4" key="1">
    <citation type="submission" date="2024-07" db="EMBL/GenBank/DDBJ databases">
        <title>Section-level genome sequencing and comparative genomics of Aspergillus sections Usti and Cavernicolus.</title>
        <authorList>
            <consortium name="Lawrence Berkeley National Laboratory"/>
            <person name="Nybo J.L."/>
            <person name="Vesth T.C."/>
            <person name="Theobald S."/>
            <person name="Frisvad J.C."/>
            <person name="Larsen T.O."/>
            <person name="Kjaerboelling I."/>
            <person name="Rothschild-Mancinelli K."/>
            <person name="Lyhne E.K."/>
            <person name="Kogle M.E."/>
            <person name="Barry K."/>
            <person name="Clum A."/>
            <person name="Na H."/>
            <person name="Ledsgaard L."/>
            <person name="Lin J."/>
            <person name="Lipzen A."/>
            <person name="Kuo A."/>
            <person name="Riley R."/>
            <person name="Mondo S."/>
            <person name="Labutti K."/>
            <person name="Haridas S."/>
            <person name="Pangalinan J."/>
            <person name="Salamov A.A."/>
            <person name="Simmons B.A."/>
            <person name="Magnuson J.K."/>
            <person name="Chen J."/>
            <person name="Drula E."/>
            <person name="Henrissat B."/>
            <person name="Wiebenga A."/>
            <person name="Lubbers R.J."/>
            <person name="Gomes A.C."/>
            <person name="Makela M.R."/>
            <person name="Stajich J."/>
            <person name="Grigoriev I.V."/>
            <person name="Mortensen U.H."/>
            <person name="De Vries R.P."/>
            <person name="Baker S.E."/>
            <person name="Andersen M.R."/>
        </authorList>
    </citation>
    <scope>NUCLEOTIDE SEQUENCE [LARGE SCALE GENOMIC DNA]</scope>
    <source>
        <strain evidence="3 4">CBS 588.65</strain>
    </source>
</reference>
<keyword evidence="1" id="KW-0175">Coiled coil</keyword>
<gene>
    <name evidence="3" type="ORF">BJX63DRAFT_390323</name>
</gene>
<proteinExistence type="predicted"/>
<name>A0ABR4HIS1_9EURO</name>
<evidence type="ECO:0000256" key="2">
    <source>
        <dbReference type="SAM" id="MobiDB-lite"/>
    </source>
</evidence>
<protein>
    <submittedName>
        <fullName evidence="3">Uncharacterized protein</fullName>
    </submittedName>
</protein>